<keyword evidence="4 7" id="KW-0812">Transmembrane</keyword>
<feature type="domain" description="TRAP C4-dicarboxylate transport system permease DctM subunit" evidence="8">
    <location>
        <begin position="6"/>
        <end position="417"/>
    </location>
</feature>
<feature type="transmembrane region" description="Helical" evidence="7">
    <location>
        <begin position="170"/>
        <end position="194"/>
    </location>
</feature>
<evidence type="ECO:0000256" key="3">
    <source>
        <dbReference type="ARBA" id="ARBA00022519"/>
    </source>
</evidence>
<comment type="subcellular location">
    <subcellularLocation>
        <location evidence="1 7">Cell inner membrane</location>
        <topology evidence="1 7">Multi-pass membrane protein</topology>
    </subcellularLocation>
</comment>
<comment type="caution">
    <text evidence="7">Lacks conserved residue(s) required for the propagation of feature annotation.</text>
</comment>
<dbReference type="GO" id="GO:0022857">
    <property type="term" value="F:transmembrane transporter activity"/>
    <property type="evidence" value="ECO:0007669"/>
    <property type="project" value="UniProtKB-UniRule"/>
</dbReference>
<keyword evidence="5 7" id="KW-1133">Transmembrane helix</keyword>
<keyword evidence="6 7" id="KW-0472">Membrane</keyword>
<keyword evidence="7" id="KW-0813">Transport</keyword>
<feature type="transmembrane region" description="Helical" evidence="7">
    <location>
        <begin position="215"/>
        <end position="236"/>
    </location>
</feature>
<dbReference type="PANTHER" id="PTHR33362:SF5">
    <property type="entry name" value="C4-DICARBOXYLATE TRAP TRANSPORTER LARGE PERMEASE PROTEIN DCTM"/>
    <property type="match status" value="1"/>
</dbReference>
<feature type="transmembrane region" description="Helical" evidence="7">
    <location>
        <begin position="359"/>
        <end position="382"/>
    </location>
</feature>
<dbReference type="KEGG" id="pus:CKA81_16340"/>
<dbReference type="InterPro" id="IPR004681">
    <property type="entry name" value="TRAP_DctM"/>
</dbReference>
<dbReference type="Proteomes" id="UP000283474">
    <property type="component" value="Chromosome"/>
</dbReference>
<feature type="transmembrane region" description="Helical" evidence="7">
    <location>
        <begin position="94"/>
        <end position="123"/>
    </location>
</feature>
<dbReference type="PANTHER" id="PTHR33362">
    <property type="entry name" value="SIALIC ACID TRAP TRANSPORTER PERMEASE PROTEIN SIAT-RELATED"/>
    <property type="match status" value="1"/>
</dbReference>
<comment type="subunit">
    <text evidence="7">The complex comprises the extracytoplasmic solute receptor protein and the two transmembrane proteins.</text>
</comment>
<dbReference type="NCBIfam" id="TIGR00786">
    <property type="entry name" value="dctM"/>
    <property type="match status" value="1"/>
</dbReference>
<gene>
    <name evidence="9" type="ORF">CKA81_16340</name>
</gene>
<evidence type="ECO:0000256" key="5">
    <source>
        <dbReference type="ARBA" id="ARBA00022989"/>
    </source>
</evidence>
<feature type="transmembrane region" description="Helical" evidence="7">
    <location>
        <begin position="6"/>
        <end position="33"/>
    </location>
</feature>
<sequence>MITTSLVLLLVLIGISIPVGAALGLLGLILDPLYSMLPLSRAIGEISWATSNEFLLVAIPLFVMLGEILLRSGLAEKMYNAMSLWLSWLPGGLMHANIGASALFAATSGSSVATAATVGTVAIPQIEKKGYNESLFLGSLAAGGTLGILIPPSINLIIYGVLTNTSVPRLYLAGIIPGLAMAGLFMLAIALACMARPAWGGQKISASWKERMASLVHLVPPLAIFVLVVGSIYAGVATPTEAAALGVVGALILAAFARRLTLAMLREVLEGTMKSTAMIMLIVIGAAFLNFIMSATGLTNALTSTITGLDVSPTTMLLILVVFYLVLGCFMETLSMMIMTIPIVTPIMIALGFDPVWLGIVIIILVEAALITPPVGLNLFVVQSLRKSGSMNDVMIGSLPFVIMLLGMVGFLAWIPDLALWLPRVFS</sequence>
<comment type="similarity">
    <text evidence="7">Belongs to the TRAP transporter large permease family.</text>
</comment>
<evidence type="ECO:0000256" key="6">
    <source>
        <dbReference type="ARBA" id="ARBA00023136"/>
    </source>
</evidence>
<dbReference type="AlphaFoldDB" id="A0A410GG72"/>
<proteinExistence type="inferred from homology"/>
<protein>
    <recommendedName>
        <fullName evidence="7">TRAP transporter large permease protein</fullName>
    </recommendedName>
</protein>
<evidence type="ECO:0000256" key="1">
    <source>
        <dbReference type="ARBA" id="ARBA00004429"/>
    </source>
</evidence>
<feature type="transmembrane region" description="Helical" evidence="7">
    <location>
        <begin position="242"/>
        <end position="265"/>
    </location>
</feature>
<keyword evidence="10" id="KW-1185">Reference proteome</keyword>
<dbReference type="InterPro" id="IPR010656">
    <property type="entry name" value="DctM"/>
</dbReference>
<reference evidence="9 10" key="1">
    <citation type="submission" date="2017-08" db="EMBL/GenBank/DDBJ databases">
        <authorList>
            <person name="Park S.-J."/>
            <person name="Kim H."/>
        </authorList>
    </citation>
    <scope>NUCLEOTIDE SEQUENCE [LARGE SCALE GENOMIC DNA]</scope>
    <source>
        <strain evidence="10">ye3</strain>
    </source>
</reference>
<evidence type="ECO:0000313" key="9">
    <source>
        <dbReference type="EMBL" id="QAA95255.1"/>
    </source>
</evidence>
<dbReference type="RefSeq" id="WP_128356249.1">
    <property type="nucleotide sequence ID" value="NZ_CP022987.1"/>
</dbReference>
<feature type="transmembrane region" description="Helical" evidence="7">
    <location>
        <begin position="394"/>
        <end position="415"/>
    </location>
</feature>
<organism evidence="9 10">
    <name type="scientific">Pollutimonas thiosulfatoxidans</name>
    <dbReference type="NCBI Taxonomy" id="2028345"/>
    <lineage>
        <taxon>Bacteria</taxon>
        <taxon>Pseudomonadati</taxon>
        <taxon>Pseudomonadota</taxon>
        <taxon>Betaproteobacteria</taxon>
        <taxon>Burkholderiales</taxon>
        <taxon>Alcaligenaceae</taxon>
        <taxon>Pollutimonas</taxon>
    </lineage>
</organism>
<keyword evidence="3 7" id="KW-0997">Cell inner membrane</keyword>
<feature type="transmembrane region" description="Helical" evidence="7">
    <location>
        <begin position="54"/>
        <end position="74"/>
    </location>
</feature>
<feature type="transmembrane region" description="Helical" evidence="7">
    <location>
        <begin position="277"/>
        <end position="299"/>
    </location>
</feature>
<comment type="function">
    <text evidence="7">Part of the tripartite ATP-independent periplasmic (TRAP) transport system.</text>
</comment>
<dbReference type="EMBL" id="CP022987">
    <property type="protein sequence ID" value="QAA95255.1"/>
    <property type="molecule type" value="Genomic_DNA"/>
</dbReference>
<evidence type="ECO:0000256" key="4">
    <source>
        <dbReference type="ARBA" id="ARBA00022692"/>
    </source>
</evidence>
<accession>A0A410GG72</accession>
<evidence type="ECO:0000256" key="2">
    <source>
        <dbReference type="ARBA" id="ARBA00022475"/>
    </source>
</evidence>
<name>A0A410GG72_9BURK</name>
<evidence type="ECO:0000313" key="10">
    <source>
        <dbReference type="Proteomes" id="UP000283474"/>
    </source>
</evidence>
<dbReference type="OrthoDB" id="9796052at2"/>
<evidence type="ECO:0000256" key="7">
    <source>
        <dbReference type="RuleBase" id="RU369079"/>
    </source>
</evidence>
<evidence type="ECO:0000259" key="8">
    <source>
        <dbReference type="Pfam" id="PF06808"/>
    </source>
</evidence>
<dbReference type="GO" id="GO:0005886">
    <property type="term" value="C:plasma membrane"/>
    <property type="evidence" value="ECO:0007669"/>
    <property type="project" value="UniProtKB-SubCell"/>
</dbReference>
<dbReference type="Pfam" id="PF06808">
    <property type="entry name" value="DctM"/>
    <property type="match status" value="1"/>
</dbReference>
<keyword evidence="2" id="KW-1003">Cell membrane</keyword>
<feature type="transmembrane region" description="Helical" evidence="7">
    <location>
        <begin position="135"/>
        <end position="158"/>
    </location>
</feature>
<dbReference type="PIRSF" id="PIRSF006066">
    <property type="entry name" value="HI0050"/>
    <property type="match status" value="1"/>
</dbReference>